<keyword evidence="1" id="KW-1133">Transmembrane helix</keyword>
<reference evidence="4" key="3">
    <citation type="submission" date="2015-08" db="EMBL/GenBank/DDBJ databases">
        <title>Draft Genome Sequence of a Heterotrophic Facultative Anaerobic Bacterium Ardenticatena maritima Strain 110S.</title>
        <authorList>
            <person name="Kawaichi S."/>
            <person name="Yoshida T."/>
            <person name="Sako Y."/>
            <person name="Nakamura R."/>
        </authorList>
    </citation>
    <scope>NUCLEOTIDE SEQUENCE [LARGE SCALE GENOMIC DNA]</scope>
    <source>
        <strain evidence="4">110S</strain>
    </source>
</reference>
<evidence type="ECO:0008006" key="6">
    <source>
        <dbReference type="Google" id="ProtNLM"/>
    </source>
</evidence>
<proteinExistence type="predicted"/>
<reference evidence="2 4" key="1">
    <citation type="journal article" date="2015" name="Genome Announc.">
        <title>Draft Genome Sequence of a Heterotrophic Facultative Anaerobic Thermophilic Bacterium, Ardenticatena maritima Strain 110ST.</title>
        <authorList>
            <person name="Kawaichi S."/>
            <person name="Yoshida T."/>
            <person name="Sako Y."/>
            <person name="Nakamura R."/>
        </authorList>
    </citation>
    <scope>NUCLEOTIDE SEQUENCE [LARGE SCALE GENOMIC DNA]</scope>
    <source>
        <strain evidence="2 4">110S</strain>
    </source>
</reference>
<name>A0A0M9UBC1_9CHLR</name>
<keyword evidence="1" id="KW-0812">Transmembrane</keyword>
<protein>
    <recommendedName>
        <fullName evidence="6">Polysaccharide chain length determinant N-terminal domain-containing protein</fullName>
    </recommendedName>
</protein>
<comment type="caution">
    <text evidence="2">The sequence shown here is derived from an EMBL/GenBank/DDBJ whole genome shotgun (WGS) entry which is preliminary data.</text>
</comment>
<dbReference type="EMBL" id="BBZA01000003">
    <property type="protein sequence ID" value="GAP61617.1"/>
    <property type="molecule type" value="Genomic_DNA"/>
</dbReference>
<gene>
    <name evidence="2" type="ORF">ARMA_0040</name>
    <name evidence="3" type="ORF">SE16_07680</name>
</gene>
<sequence length="231" mass="25833">MELRQYWHILRRRWWLLVVLPALVGGLSWLTYTPPAPVYQYVIRLVVGVEPLEEDGMAWETDPRLAAAQASEYIADDLSVIVSETAFAQAVSARLGDLQVPPGAIAGATVAEKQHRILTITITWGAPEALERIGEAVVATLESEADRFLPLIGGTRTQIAVVGQHGPFPVGGGLRQKLDIPLRIVLALIAAVAFTFLWEYLDDTIRSRTDVERYTRTQLLSEIPRRSRRWR</sequence>
<organism evidence="2 4">
    <name type="scientific">Ardenticatena maritima</name>
    <dbReference type="NCBI Taxonomy" id="872965"/>
    <lineage>
        <taxon>Bacteria</taxon>
        <taxon>Bacillati</taxon>
        <taxon>Chloroflexota</taxon>
        <taxon>Ardenticatenia</taxon>
        <taxon>Ardenticatenales</taxon>
        <taxon>Ardenticatenaceae</taxon>
        <taxon>Ardenticatena</taxon>
    </lineage>
</organism>
<dbReference type="RefSeq" id="WP_054491574.1">
    <property type="nucleotide sequence ID" value="NZ_BBZA01000003.1"/>
</dbReference>
<dbReference type="EMBL" id="LGKN01000004">
    <property type="protein sequence ID" value="KPL88615.1"/>
    <property type="molecule type" value="Genomic_DNA"/>
</dbReference>
<evidence type="ECO:0000256" key="1">
    <source>
        <dbReference type="SAM" id="Phobius"/>
    </source>
</evidence>
<dbReference type="Proteomes" id="UP000037784">
    <property type="component" value="Unassembled WGS sequence"/>
</dbReference>
<dbReference type="AlphaFoldDB" id="A0A0M9UBC1"/>
<accession>A0A0M9UBC1</accession>
<dbReference type="STRING" id="872965.SE16_07680"/>
<keyword evidence="1" id="KW-0472">Membrane</keyword>
<dbReference type="InterPro" id="IPR050445">
    <property type="entry name" value="Bact_polysacc_biosynth/exp"/>
</dbReference>
<dbReference type="Proteomes" id="UP000050502">
    <property type="component" value="Unassembled WGS sequence"/>
</dbReference>
<dbReference type="InParanoid" id="A0A0M9UBC1"/>
<feature type="transmembrane region" description="Helical" evidence="1">
    <location>
        <begin position="180"/>
        <end position="198"/>
    </location>
</feature>
<evidence type="ECO:0000313" key="3">
    <source>
        <dbReference type="EMBL" id="KPL88615.1"/>
    </source>
</evidence>
<keyword evidence="4" id="KW-1185">Reference proteome</keyword>
<dbReference type="PANTHER" id="PTHR32309">
    <property type="entry name" value="TYROSINE-PROTEIN KINASE"/>
    <property type="match status" value="1"/>
</dbReference>
<evidence type="ECO:0000313" key="2">
    <source>
        <dbReference type="EMBL" id="GAP61617.1"/>
    </source>
</evidence>
<evidence type="ECO:0000313" key="5">
    <source>
        <dbReference type="Proteomes" id="UP000050502"/>
    </source>
</evidence>
<reference evidence="3 5" key="2">
    <citation type="submission" date="2015-07" db="EMBL/GenBank/DDBJ databases">
        <title>Whole genome sequence of Ardenticatena maritima DSM 23922.</title>
        <authorList>
            <person name="Hemp J."/>
            <person name="Ward L.M."/>
            <person name="Pace L.A."/>
            <person name="Fischer W.W."/>
        </authorList>
    </citation>
    <scope>NUCLEOTIDE SEQUENCE [LARGE SCALE GENOMIC DNA]</scope>
    <source>
        <strain evidence="3 5">110S</strain>
    </source>
</reference>
<feature type="transmembrane region" description="Helical" evidence="1">
    <location>
        <begin position="14"/>
        <end position="32"/>
    </location>
</feature>
<dbReference type="PANTHER" id="PTHR32309:SF31">
    <property type="entry name" value="CAPSULAR EXOPOLYSACCHARIDE FAMILY"/>
    <property type="match status" value="1"/>
</dbReference>
<evidence type="ECO:0000313" key="4">
    <source>
        <dbReference type="Proteomes" id="UP000037784"/>
    </source>
</evidence>